<accession>A0ABT5DG77</accession>
<dbReference type="PANTHER" id="PTHR43162:SF1">
    <property type="entry name" value="PRESTALK A DIFFERENTIATION PROTEIN A"/>
    <property type="match status" value="1"/>
</dbReference>
<evidence type="ECO:0000313" key="3">
    <source>
        <dbReference type="Proteomes" id="UP001221838"/>
    </source>
</evidence>
<dbReference type="InterPro" id="IPR008030">
    <property type="entry name" value="NmrA-like"/>
</dbReference>
<dbReference type="InterPro" id="IPR051604">
    <property type="entry name" value="Ergot_Alk_Oxidoreductase"/>
</dbReference>
<dbReference type="Gene3D" id="3.90.25.10">
    <property type="entry name" value="UDP-galactose 4-epimerase, domain 1"/>
    <property type="match status" value="1"/>
</dbReference>
<dbReference type="RefSeq" id="WP_272142152.1">
    <property type="nucleotide sequence ID" value="NZ_JAQNDM010000002.1"/>
</dbReference>
<dbReference type="PANTHER" id="PTHR43162">
    <property type="match status" value="1"/>
</dbReference>
<proteinExistence type="predicted"/>
<protein>
    <submittedName>
        <fullName evidence="2">NmrA family NAD(P)-binding protein</fullName>
    </submittedName>
</protein>
<dbReference type="Pfam" id="PF05368">
    <property type="entry name" value="NmrA"/>
    <property type="match status" value="1"/>
</dbReference>
<dbReference type="SUPFAM" id="SSF51735">
    <property type="entry name" value="NAD(P)-binding Rossmann-fold domains"/>
    <property type="match status" value="1"/>
</dbReference>
<dbReference type="Gene3D" id="3.40.50.720">
    <property type="entry name" value="NAD(P)-binding Rossmann-like Domain"/>
    <property type="match status" value="1"/>
</dbReference>
<evidence type="ECO:0000259" key="1">
    <source>
        <dbReference type="Pfam" id="PF05368"/>
    </source>
</evidence>
<evidence type="ECO:0000313" key="2">
    <source>
        <dbReference type="EMBL" id="MDC0712089.1"/>
    </source>
</evidence>
<gene>
    <name evidence="2" type="ORF">POL68_26725</name>
</gene>
<feature type="domain" description="NmrA-like" evidence="1">
    <location>
        <begin position="2"/>
        <end position="281"/>
    </location>
</feature>
<comment type="caution">
    <text evidence="2">The sequence shown here is derived from an EMBL/GenBank/DDBJ whole genome shotgun (WGS) entry which is preliminary data.</text>
</comment>
<dbReference type="Proteomes" id="UP001221838">
    <property type="component" value="Unassembled WGS sequence"/>
</dbReference>
<organism evidence="2 3">
    <name type="scientific">Stigmatella ashevillensis</name>
    <dbReference type="NCBI Taxonomy" id="2995309"/>
    <lineage>
        <taxon>Bacteria</taxon>
        <taxon>Pseudomonadati</taxon>
        <taxon>Myxococcota</taxon>
        <taxon>Myxococcia</taxon>
        <taxon>Myxococcales</taxon>
        <taxon>Cystobacterineae</taxon>
        <taxon>Archangiaceae</taxon>
        <taxon>Stigmatella</taxon>
    </lineage>
</organism>
<sequence>MKIVITAASGNIGHRAAEQVVAAGAEAVLLSRQPSKLSALTARGASVQPVSSDDAQGILKASRGADALFWLAPPNPGATDLRDWYRQTATAAAQALRENHIPRVVCISSVGAGSGPDQGTISFAAEVEEIFQRATGNVLILRPGYFMENCLGQAESIRREGVLSFPYAADHDMPWISTDDIGDVAAKYLLDGGWAGQWTRNLLGPENLTLTEVAALLSRVSGRPVRYVQVSLEAVQHQLTAQGVNPTVRKQLGDLFRALGDPNGIYATARTPEAFTPTTFETFARNKLLPLLTTGG</sequence>
<reference evidence="2 3" key="1">
    <citation type="submission" date="2022-11" db="EMBL/GenBank/DDBJ databases">
        <title>Minimal conservation of predation-associated metabolite biosynthetic gene clusters underscores biosynthetic potential of Myxococcota including descriptions for ten novel species: Archangium lansinium sp. nov., Myxococcus landrumus sp. nov., Nannocystis bai.</title>
        <authorList>
            <person name="Ahearne A."/>
            <person name="Stevens C."/>
            <person name="Dowd S."/>
        </authorList>
    </citation>
    <scope>NUCLEOTIDE SEQUENCE [LARGE SCALE GENOMIC DNA]</scope>
    <source>
        <strain evidence="2 3">NCWAL01</strain>
    </source>
</reference>
<dbReference type="EMBL" id="JAQNDM010000002">
    <property type="protein sequence ID" value="MDC0712089.1"/>
    <property type="molecule type" value="Genomic_DNA"/>
</dbReference>
<keyword evidence="3" id="KW-1185">Reference proteome</keyword>
<dbReference type="CDD" id="cd05231">
    <property type="entry name" value="NmrA_TMR_like_1_SDR_a"/>
    <property type="match status" value="1"/>
</dbReference>
<name>A0ABT5DG77_9BACT</name>
<dbReference type="InterPro" id="IPR036291">
    <property type="entry name" value="NAD(P)-bd_dom_sf"/>
</dbReference>